<evidence type="ECO:0000313" key="1">
    <source>
        <dbReference type="EMBL" id="SHF85876.1"/>
    </source>
</evidence>
<name>A0A1M5F306_9FLAO</name>
<dbReference type="STRING" id="271157.SAMN05444396_102102"/>
<organism evidence="1 2">
    <name type="scientific">Flavobacterium segetis</name>
    <dbReference type="NCBI Taxonomy" id="271157"/>
    <lineage>
        <taxon>Bacteria</taxon>
        <taxon>Pseudomonadati</taxon>
        <taxon>Bacteroidota</taxon>
        <taxon>Flavobacteriia</taxon>
        <taxon>Flavobacteriales</taxon>
        <taxon>Flavobacteriaceae</taxon>
        <taxon>Flavobacterium</taxon>
    </lineage>
</organism>
<sequence length="90" mass="10533">MKLKDILTIAKNELADLSTIENPDFRLEQAIFKQNEKMWEVVVSYLVENTNKPSKAFSALSPEFAFLRMYKKLEINEKNEVISFLIYDKA</sequence>
<evidence type="ECO:0000313" key="2">
    <source>
        <dbReference type="Proteomes" id="UP000184036"/>
    </source>
</evidence>
<dbReference type="Proteomes" id="UP000184036">
    <property type="component" value="Unassembled WGS sequence"/>
</dbReference>
<protein>
    <submittedName>
        <fullName evidence="1">Uncharacterized protein</fullName>
    </submittedName>
</protein>
<gene>
    <name evidence="1" type="ORF">SAMN05444396_102102</name>
</gene>
<dbReference type="AlphaFoldDB" id="A0A1M5F306"/>
<accession>A0A1M5F306</accession>
<proteinExistence type="predicted"/>
<reference evidence="2" key="1">
    <citation type="submission" date="2016-11" db="EMBL/GenBank/DDBJ databases">
        <authorList>
            <person name="Varghese N."/>
            <person name="Submissions S."/>
        </authorList>
    </citation>
    <scope>NUCLEOTIDE SEQUENCE [LARGE SCALE GENOMIC DNA]</scope>
    <source>
        <strain evidence="2">DSM 19741</strain>
    </source>
</reference>
<keyword evidence="2" id="KW-1185">Reference proteome</keyword>
<dbReference type="EMBL" id="FQWE01000002">
    <property type="protein sequence ID" value="SHF85876.1"/>
    <property type="molecule type" value="Genomic_DNA"/>
</dbReference>
<dbReference type="OrthoDB" id="1121706at2"/>
<dbReference type="RefSeq" id="WP_072988029.1">
    <property type="nucleotide sequence ID" value="NZ_FQWE01000002.1"/>
</dbReference>